<feature type="region of interest" description="Disordered" evidence="5">
    <location>
        <begin position="392"/>
        <end position="447"/>
    </location>
</feature>
<dbReference type="RefSeq" id="WP_249736217.1">
    <property type="nucleotide sequence ID" value="NZ_JAKNCJ010000001.1"/>
</dbReference>
<comment type="function">
    <text evidence="2 4">Poorly processive, error-prone DNA polymerase involved in untargeted mutagenesis. Copies undamaged DNA at stalled replication forks, which arise in vivo from mismatched or misaligned primer ends. These misaligned primers can be extended by PolIV. Exhibits no 3'-5' exonuclease (proofreading) activity. May be involved in translesional synthesis, in conjunction with the beta clamp from PolIII.</text>
</comment>
<keyword evidence="4" id="KW-0239">DNA-directed DNA polymerase</keyword>
<name>A0ABT0QWM4_9MICO</name>
<dbReference type="Pfam" id="PF00817">
    <property type="entry name" value="IMS"/>
    <property type="match status" value="1"/>
</dbReference>
<evidence type="ECO:0000256" key="2">
    <source>
        <dbReference type="ARBA" id="ARBA00025589"/>
    </source>
</evidence>
<feature type="binding site" evidence="4">
    <location>
        <position position="115"/>
    </location>
    <ligand>
        <name>Mg(2+)</name>
        <dbReference type="ChEBI" id="CHEBI:18420"/>
    </ligand>
</feature>
<proteinExistence type="inferred from homology"/>
<evidence type="ECO:0000256" key="5">
    <source>
        <dbReference type="SAM" id="MobiDB-lite"/>
    </source>
</evidence>
<dbReference type="HAMAP" id="MF_01113">
    <property type="entry name" value="DNApol_IV"/>
    <property type="match status" value="1"/>
</dbReference>
<dbReference type="EC" id="2.7.7.7" evidence="4"/>
<keyword evidence="4" id="KW-0460">Magnesium</keyword>
<dbReference type="PANTHER" id="PTHR11076:SF33">
    <property type="entry name" value="DNA POLYMERASE KAPPA"/>
    <property type="match status" value="1"/>
</dbReference>
<dbReference type="InterPro" id="IPR017961">
    <property type="entry name" value="DNA_pol_Y-fam_little_finger"/>
</dbReference>
<dbReference type="NCBIfam" id="NF002677">
    <property type="entry name" value="PRK02406.1"/>
    <property type="match status" value="1"/>
</dbReference>
<evidence type="ECO:0000313" key="7">
    <source>
        <dbReference type="EMBL" id="MCL6422057.1"/>
    </source>
</evidence>
<dbReference type="Pfam" id="PF11799">
    <property type="entry name" value="IMS_C"/>
    <property type="match status" value="1"/>
</dbReference>
<comment type="catalytic activity">
    <reaction evidence="3 4">
        <text>DNA(n) + a 2'-deoxyribonucleoside 5'-triphosphate = DNA(n+1) + diphosphate</text>
        <dbReference type="Rhea" id="RHEA:22508"/>
        <dbReference type="Rhea" id="RHEA-COMP:17339"/>
        <dbReference type="Rhea" id="RHEA-COMP:17340"/>
        <dbReference type="ChEBI" id="CHEBI:33019"/>
        <dbReference type="ChEBI" id="CHEBI:61560"/>
        <dbReference type="ChEBI" id="CHEBI:173112"/>
        <dbReference type="EC" id="2.7.7.7"/>
    </reaction>
</comment>
<dbReference type="SUPFAM" id="SSF100879">
    <property type="entry name" value="Lesion bypass DNA polymerase (Y-family), little finger domain"/>
    <property type="match status" value="1"/>
</dbReference>
<evidence type="ECO:0000313" key="8">
    <source>
        <dbReference type="Proteomes" id="UP001203761"/>
    </source>
</evidence>
<protein>
    <recommendedName>
        <fullName evidence="4">DNA polymerase IV</fullName>
        <shortName evidence="4">Pol IV</shortName>
        <ecNumber evidence="4">2.7.7.7</ecNumber>
    </recommendedName>
</protein>
<dbReference type="PROSITE" id="PS50173">
    <property type="entry name" value="UMUC"/>
    <property type="match status" value="1"/>
</dbReference>
<feature type="site" description="Substrate discrimination" evidence="4">
    <location>
        <position position="26"/>
    </location>
</feature>
<evidence type="ECO:0000259" key="6">
    <source>
        <dbReference type="PROSITE" id="PS50173"/>
    </source>
</evidence>
<dbReference type="InterPro" id="IPR043128">
    <property type="entry name" value="Rev_trsase/Diguanyl_cyclase"/>
</dbReference>
<feature type="binding site" evidence="4">
    <location>
        <position position="21"/>
    </location>
    <ligand>
        <name>Mg(2+)</name>
        <dbReference type="ChEBI" id="CHEBI:18420"/>
    </ligand>
</feature>
<feature type="compositionally biased region" description="Basic and acidic residues" evidence="5">
    <location>
        <begin position="424"/>
        <end position="436"/>
    </location>
</feature>
<keyword evidence="4" id="KW-0227">DNA damage</keyword>
<keyword evidence="4 7" id="KW-0808">Transferase</keyword>
<comment type="caution">
    <text evidence="7">The sequence shown here is derived from an EMBL/GenBank/DDBJ whole genome shotgun (WGS) entry which is preliminary data.</text>
</comment>
<evidence type="ECO:0000256" key="4">
    <source>
        <dbReference type="HAMAP-Rule" id="MF_01113"/>
    </source>
</evidence>
<dbReference type="GO" id="GO:0003887">
    <property type="term" value="F:DNA-directed DNA polymerase activity"/>
    <property type="evidence" value="ECO:0007669"/>
    <property type="project" value="UniProtKB-EC"/>
</dbReference>
<keyword evidence="4" id="KW-0235">DNA replication</keyword>
<comment type="cofactor">
    <cofactor evidence="4">
        <name>Mg(2+)</name>
        <dbReference type="ChEBI" id="CHEBI:18420"/>
    </cofactor>
    <text evidence="4">Binds 2 magnesium ions per subunit.</text>
</comment>
<dbReference type="InterPro" id="IPR022880">
    <property type="entry name" value="DNApol_IV"/>
</dbReference>
<dbReference type="CDD" id="cd03586">
    <property type="entry name" value="PolY_Pol_IV_kappa"/>
    <property type="match status" value="1"/>
</dbReference>
<dbReference type="Proteomes" id="UP001203761">
    <property type="component" value="Unassembled WGS sequence"/>
</dbReference>
<keyword evidence="4 7" id="KW-0548">Nucleotidyltransferase</keyword>
<dbReference type="Gene3D" id="3.30.70.270">
    <property type="match status" value="1"/>
</dbReference>
<dbReference type="EMBL" id="JAKNCJ010000001">
    <property type="protein sequence ID" value="MCL6422057.1"/>
    <property type="molecule type" value="Genomic_DNA"/>
</dbReference>
<accession>A0ABT0QWM4</accession>
<dbReference type="Gene3D" id="3.40.1170.60">
    <property type="match status" value="1"/>
</dbReference>
<comment type="similarity">
    <text evidence="1 4">Belongs to the DNA polymerase type-Y family.</text>
</comment>
<feature type="domain" description="UmuC" evidence="6">
    <location>
        <begin position="17"/>
        <end position="197"/>
    </location>
</feature>
<dbReference type="InterPro" id="IPR050116">
    <property type="entry name" value="DNA_polymerase-Y"/>
</dbReference>
<reference evidence="7" key="1">
    <citation type="submission" date="2022-02" db="EMBL/GenBank/DDBJ databases">
        <authorList>
            <person name="Lee M."/>
            <person name="Kim S.-J."/>
            <person name="Jung M.-Y."/>
        </authorList>
    </citation>
    <scope>NUCLEOTIDE SEQUENCE</scope>
    <source>
        <strain evidence="7">JHP9</strain>
    </source>
</reference>
<evidence type="ECO:0000256" key="3">
    <source>
        <dbReference type="ARBA" id="ARBA00049244"/>
    </source>
</evidence>
<keyword evidence="4" id="KW-0515">Mutator protein</keyword>
<dbReference type="Gene3D" id="3.30.1490.100">
    <property type="entry name" value="DNA polymerase, Y-family, little finger domain"/>
    <property type="match status" value="1"/>
</dbReference>
<dbReference type="SUPFAM" id="SSF56672">
    <property type="entry name" value="DNA/RNA polymerases"/>
    <property type="match status" value="1"/>
</dbReference>
<keyword evidence="4" id="KW-0479">Metal-binding</keyword>
<keyword evidence="4" id="KW-0234">DNA repair</keyword>
<dbReference type="PANTHER" id="PTHR11076">
    <property type="entry name" value="DNA REPAIR POLYMERASE UMUC / TRANSFERASE FAMILY MEMBER"/>
    <property type="match status" value="1"/>
</dbReference>
<dbReference type="Gene3D" id="1.10.150.20">
    <property type="entry name" value="5' to 3' exonuclease, C-terminal subdomain"/>
    <property type="match status" value="1"/>
</dbReference>
<keyword evidence="4" id="KW-0963">Cytoplasm</keyword>
<dbReference type="InterPro" id="IPR001126">
    <property type="entry name" value="UmuC"/>
</dbReference>
<comment type="subunit">
    <text evidence="4">Monomer.</text>
</comment>
<sequence>MTTDPSDAELGDADSTILHLDMDAFFASVEVRDNPDLRGLPVVVGGTGSRSVVAAASYPARTRGIRSAMPMAAARRLAPDLVIVPGRMAVYREVSAQVMEILRGVTPQIEQISVDEAFLDVRGARRLFGTPAQIGALLRERIRGELDLPASVGGSVSRAVAKIASARAKPDGLLIVPAAGTAEFLAPLPVSAISGVGPRASQALERLGVRTIGQLRDIPLAALRRAVGPGAEQIQRLAAGEDRTGLGTRVRDRSAGVERTYEEDLTDPEDVRRRLTVMADDVARGLRRDGFVARAVSVKLRAPDGTTITRSATMSQPTASGERLREQVVRLWERESGAMPRLRLAGVRAERLARAEDAAAAVELASGTTGWQGLEPAMDAALARFGTASLSRGSTLPVRTGSGSGADAVRATGRTQTRSAQAPREADSPQDPREADSPQDPPGSTLF</sequence>
<feature type="active site" evidence="4">
    <location>
        <position position="116"/>
    </location>
</feature>
<gene>
    <name evidence="4 7" type="primary">dinB</name>
    <name evidence="7" type="ORF">Bequi_01410</name>
</gene>
<keyword evidence="8" id="KW-1185">Reference proteome</keyword>
<evidence type="ECO:0000256" key="1">
    <source>
        <dbReference type="ARBA" id="ARBA00010945"/>
    </source>
</evidence>
<dbReference type="InterPro" id="IPR043502">
    <property type="entry name" value="DNA/RNA_pol_sf"/>
</dbReference>
<comment type="subcellular location">
    <subcellularLocation>
        <location evidence="4">Cytoplasm</location>
    </subcellularLocation>
</comment>
<dbReference type="InterPro" id="IPR036775">
    <property type="entry name" value="DNA_pol_Y-fam_lit_finger_sf"/>
</dbReference>
<organism evidence="7 8">
    <name type="scientific">Brachybacterium equifaecis</name>
    <dbReference type="NCBI Taxonomy" id="2910770"/>
    <lineage>
        <taxon>Bacteria</taxon>
        <taxon>Bacillati</taxon>
        <taxon>Actinomycetota</taxon>
        <taxon>Actinomycetes</taxon>
        <taxon>Micrococcales</taxon>
        <taxon>Dermabacteraceae</taxon>
        <taxon>Brachybacterium</taxon>
    </lineage>
</organism>
<keyword evidence="4" id="KW-0238">DNA-binding</keyword>